<dbReference type="RefSeq" id="WP_308731093.1">
    <property type="nucleotide sequence ID" value="NZ_JAJEQN010000004.1"/>
</dbReference>
<dbReference type="SUPFAM" id="SSF63817">
    <property type="entry name" value="Sortase"/>
    <property type="match status" value="1"/>
</dbReference>
<dbReference type="InterPro" id="IPR005754">
    <property type="entry name" value="Sortase"/>
</dbReference>
<dbReference type="AlphaFoldDB" id="A0AAE3E357"/>
<dbReference type="InterPro" id="IPR023365">
    <property type="entry name" value="Sortase_dom-sf"/>
</dbReference>
<proteinExistence type="predicted"/>
<dbReference type="Gene3D" id="2.40.260.10">
    <property type="entry name" value="Sortase"/>
    <property type="match status" value="1"/>
</dbReference>
<protein>
    <submittedName>
        <fullName evidence="4">Sortase</fullName>
    </submittedName>
</protein>
<gene>
    <name evidence="4" type="ORF">LKD48_02645</name>
</gene>
<name>A0AAE3E357_9FIRM</name>
<dbReference type="NCBIfam" id="TIGR01076">
    <property type="entry name" value="sortase_fam"/>
    <property type="match status" value="1"/>
</dbReference>
<dbReference type="Proteomes" id="UP001198200">
    <property type="component" value="Unassembled WGS sequence"/>
</dbReference>
<sequence>MKKKRKKKMAAGMKFLFALLFTASIGLIAAGVYLMFFKNRDAYERQAEERDLADTYIDDLILKLTDPEAYEKKVQEEAKEKAERMARRKQQENAKGWDDIEKSSESAGEAESAPTYDFSDLDYEDANYYMRDGIVYTPDYAKGTIQCVLEVPTAGIRRGVYTGTWEEINYDLDIWMVTAARPDYTLGETHMCIYGHNHTAQDLSFNRLKDVEVGDAFYLTAESGRYTYRVTNVFAVSRDEATRNYVDNFSIGSDKCYIITCGRDDGVKNYRYLDLIVEGTLEEQMPLLEYAKIRQQSGANK</sequence>
<dbReference type="CDD" id="cd00004">
    <property type="entry name" value="Sortase"/>
    <property type="match status" value="1"/>
</dbReference>
<feature type="compositionally biased region" description="Basic and acidic residues" evidence="3">
    <location>
        <begin position="77"/>
        <end position="104"/>
    </location>
</feature>
<feature type="active site" description="Acyl-thioester intermediate" evidence="2">
    <location>
        <position position="261"/>
    </location>
</feature>
<dbReference type="EMBL" id="JAJEQN010000004">
    <property type="protein sequence ID" value="MCC2220551.1"/>
    <property type="molecule type" value="Genomic_DNA"/>
</dbReference>
<reference evidence="4 5" key="1">
    <citation type="submission" date="2021-10" db="EMBL/GenBank/DDBJ databases">
        <title>Anaerobic single-cell dispensing facilitates the cultivation of human gut bacteria.</title>
        <authorList>
            <person name="Afrizal A."/>
        </authorList>
    </citation>
    <scope>NUCLEOTIDE SEQUENCE [LARGE SCALE GENOMIC DNA]</scope>
    <source>
        <strain evidence="4 5">CLA-AA-H224</strain>
    </source>
</reference>
<feature type="region of interest" description="Disordered" evidence="3">
    <location>
        <begin position="77"/>
        <end position="113"/>
    </location>
</feature>
<evidence type="ECO:0000313" key="5">
    <source>
        <dbReference type="Proteomes" id="UP001198200"/>
    </source>
</evidence>
<feature type="active site" description="Proton donor/acceptor" evidence="2">
    <location>
        <position position="196"/>
    </location>
</feature>
<evidence type="ECO:0000256" key="1">
    <source>
        <dbReference type="ARBA" id="ARBA00022801"/>
    </source>
</evidence>
<evidence type="ECO:0000313" key="4">
    <source>
        <dbReference type="EMBL" id="MCC2220551.1"/>
    </source>
</evidence>
<dbReference type="GO" id="GO:0016787">
    <property type="term" value="F:hydrolase activity"/>
    <property type="evidence" value="ECO:0007669"/>
    <property type="project" value="UniProtKB-KW"/>
</dbReference>
<evidence type="ECO:0000256" key="2">
    <source>
        <dbReference type="PIRSR" id="PIRSR605754-1"/>
    </source>
</evidence>
<accession>A0AAE3E357</accession>
<keyword evidence="5" id="KW-1185">Reference proteome</keyword>
<keyword evidence="1" id="KW-0378">Hydrolase</keyword>
<comment type="caution">
    <text evidence="4">The sequence shown here is derived from an EMBL/GenBank/DDBJ whole genome shotgun (WGS) entry which is preliminary data.</text>
</comment>
<dbReference type="Pfam" id="PF04203">
    <property type="entry name" value="Sortase"/>
    <property type="match status" value="1"/>
</dbReference>
<organism evidence="4 5">
    <name type="scientific">Anthropogastromicrobium aceti</name>
    <dbReference type="NCBI Taxonomy" id="2981768"/>
    <lineage>
        <taxon>Bacteria</taxon>
        <taxon>Bacillati</taxon>
        <taxon>Bacillota</taxon>
        <taxon>Clostridia</taxon>
        <taxon>Lachnospirales</taxon>
        <taxon>Lachnospiraceae</taxon>
        <taxon>Anthropogastromicrobium</taxon>
    </lineage>
</organism>
<evidence type="ECO:0000256" key="3">
    <source>
        <dbReference type="SAM" id="MobiDB-lite"/>
    </source>
</evidence>